<dbReference type="OrthoDB" id="495583at2"/>
<feature type="transmembrane region" description="Helical" evidence="1">
    <location>
        <begin position="21"/>
        <end position="41"/>
    </location>
</feature>
<evidence type="ECO:0000313" key="2">
    <source>
        <dbReference type="EMBL" id="AFZ37041.1"/>
    </source>
</evidence>
<dbReference type="RefSeq" id="WP_015194703.1">
    <property type="nucleotide sequence ID" value="NC_019748.1"/>
</dbReference>
<dbReference type="eggNOG" id="ENOG5033EFJ">
    <property type="taxonomic scope" value="Bacteria"/>
</dbReference>
<dbReference type="AlphaFoldDB" id="K9XY58"/>
<keyword evidence="1" id="KW-0812">Transmembrane</keyword>
<organism evidence="2 3">
    <name type="scientific">Stanieria cyanosphaera (strain ATCC 29371 / PCC 7437)</name>
    <dbReference type="NCBI Taxonomy" id="111780"/>
    <lineage>
        <taxon>Bacteria</taxon>
        <taxon>Bacillati</taxon>
        <taxon>Cyanobacteriota</taxon>
        <taxon>Cyanophyceae</taxon>
        <taxon>Pleurocapsales</taxon>
        <taxon>Dermocarpellaceae</taxon>
        <taxon>Stanieria</taxon>
    </lineage>
</organism>
<dbReference type="Proteomes" id="UP000010473">
    <property type="component" value="Chromosome"/>
</dbReference>
<reference evidence="3" key="1">
    <citation type="journal article" date="2013" name="Proc. Natl. Acad. Sci. U.S.A.">
        <title>Improving the coverage of the cyanobacterial phylum using diversity-driven genome sequencing.</title>
        <authorList>
            <person name="Shih P.M."/>
            <person name="Wu D."/>
            <person name="Latifi A."/>
            <person name="Axen S.D."/>
            <person name="Fewer D.P."/>
            <person name="Talla E."/>
            <person name="Calteau A."/>
            <person name="Cai F."/>
            <person name="Tandeau de Marsac N."/>
            <person name="Rippka R."/>
            <person name="Herdman M."/>
            <person name="Sivonen K."/>
            <person name="Coursin T."/>
            <person name="Laurent T."/>
            <person name="Goodwin L."/>
            <person name="Nolan M."/>
            <person name="Davenport K.W."/>
            <person name="Han C.S."/>
            <person name="Rubin E.M."/>
            <person name="Eisen J.A."/>
            <person name="Woyke T."/>
            <person name="Gugger M."/>
            <person name="Kerfeld C.A."/>
        </authorList>
    </citation>
    <scope>NUCLEOTIDE SEQUENCE [LARGE SCALE GENOMIC DNA]</scope>
    <source>
        <strain evidence="3">ATCC 29371 / PCC 7437</strain>
    </source>
</reference>
<dbReference type="KEGG" id="scs:Sta7437_3543"/>
<name>K9XY58_STAC7</name>
<proteinExistence type="predicted"/>
<accession>K9XY58</accession>
<evidence type="ECO:0000313" key="3">
    <source>
        <dbReference type="Proteomes" id="UP000010473"/>
    </source>
</evidence>
<keyword evidence="1" id="KW-0472">Membrane</keyword>
<dbReference type="HOGENOM" id="CLU_189984_0_0_3"/>
<protein>
    <submittedName>
        <fullName evidence="2">Uncharacterized protein</fullName>
    </submittedName>
</protein>
<keyword evidence="1" id="KW-1133">Transmembrane helix</keyword>
<sequence>MDASERAPNNSESPHHRWAGILGTVVAVMTLILPLLVIAYYSPFSSNAEPLPEQIRALPNTET</sequence>
<keyword evidence="3" id="KW-1185">Reference proteome</keyword>
<dbReference type="EMBL" id="CP003653">
    <property type="protein sequence ID" value="AFZ37041.1"/>
    <property type="molecule type" value="Genomic_DNA"/>
</dbReference>
<gene>
    <name evidence="2" type="ordered locus">Sta7437_3543</name>
</gene>
<evidence type="ECO:0000256" key="1">
    <source>
        <dbReference type="SAM" id="Phobius"/>
    </source>
</evidence>